<reference evidence="7" key="1">
    <citation type="journal article" date="2014" name="Int. J. Syst. Evol. Microbiol.">
        <title>Complete genome sequence of Corynebacterium casei LMG S-19264T (=DSM 44701T), isolated from a smear-ripened cheese.</title>
        <authorList>
            <consortium name="US DOE Joint Genome Institute (JGI-PGF)"/>
            <person name="Walter F."/>
            <person name="Albersmeier A."/>
            <person name="Kalinowski J."/>
            <person name="Ruckert C."/>
        </authorList>
    </citation>
    <scope>NUCLEOTIDE SEQUENCE</scope>
    <source>
        <strain evidence="7">JCM 4434</strain>
    </source>
</reference>
<dbReference type="GO" id="GO:0004357">
    <property type="term" value="F:glutamate-cysteine ligase activity"/>
    <property type="evidence" value="ECO:0007669"/>
    <property type="project" value="UniProtKB-EC"/>
</dbReference>
<gene>
    <name evidence="7" type="ORF">GCM10010502_53400</name>
    <name evidence="8" type="ORF">HS99_0010415</name>
</gene>
<organism evidence="8 9">
    <name type="scientific">Kitasatospora aureofaciens</name>
    <name type="common">Streptomyces aureofaciens</name>
    <dbReference type="NCBI Taxonomy" id="1894"/>
    <lineage>
        <taxon>Bacteria</taxon>
        <taxon>Bacillati</taxon>
        <taxon>Actinomycetota</taxon>
        <taxon>Actinomycetes</taxon>
        <taxon>Kitasatosporales</taxon>
        <taxon>Streptomycetaceae</taxon>
        <taxon>Kitasatospora</taxon>
    </lineage>
</organism>
<keyword evidence="3 5" id="KW-0067">ATP-binding</keyword>
<evidence type="ECO:0000256" key="6">
    <source>
        <dbReference type="SAM" id="MobiDB-lite"/>
    </source>
</evidence>
<keyword evidence="2 5" id="KW-0547">Nucleotide-binding</keyword>
<name>A0A1E7N2F2_KITAU</name>
<dbReference type="GO" id="GO:0005524">
    <property type="term" value="F:ATP binding"/>
    <property type="evidence" value="ECO:0007669"/>
    <property type="project" value="UniProtKB-KW"/>
</dbReference>
<reference evidence="8 9" key="2">
    <citation type="submission" date="2014-07" db="EMBL/GenBank/DDBJ databases">
        <authorList>
            <person name="Zhang J.E."/>
            <person name="Yang H."/>
            <person name="Guo J."/>
            <person name="Deng Z."/>
            <person name="Luo H."/>
            <person name="Luo M."/>
            <person name="Zhao B."/>
        </authorList>
    </citation>
    <scope>NUCLEOTIDE SEQUENCE [LARGE SCALE GENOMIC DNA]</scope>
    <source>
        <strain evidence="8">ATCC 10762</strain>
        <strain evidence="9">ATCC 10762 / DSM 40127 / CCM 3239 / JCM 4008 / LMG 5968 / NBRC 12843 / NCIMB 8234 / A-377</strain>
    </source>
</reference>
<dbReference type="NCBIfam" id="TIGR02050">
    <property type="entry name" value="gshA_cyan_rel"/>
    <property type="match status" value="1"/>
</dbReference>
<evidence type="ECO:0000256" key="4">
    <source>
        <dbReference type="ARBA" id="ARBA00048819"/>
    </source>
</evidence>
<dbReference type="InterPro" id="IPR050141">
    <property type="entry name" value="GCL_type2/YbdK_subfam"/>
</dbReference>
<dbReference type="KEGG" id="kau:B6264_25305"/>
<keyword evidence="9" id="KW-1185">Reference proteome</keyword>
<comment type="similarity">
    <text evidence="5">Belongs to the glutamate--cysteine ligase type 2 family. YbdK subfamily.</text>
</comment>
<dbReference type="InterPro" id="IPR014746">
    <property type="entry name" value="Gln_synth/guanido_kin_cat_dom"/>
</dbReference>
<reference evidence="9" key="3">
    <citation type="submission" date="2016-08" db="EMBL/GenBank/DDBJ databases">
        <title>Sequencing, assembly and comparative genomics of S. aureofaciens ATCC 10762.</title>
        <authorList>
            <person name="Gradnigo J.S."/>
            <person name="Johnson N."/>
            <person name="Somerville G.A."/>
        </authorList>
    </citation>
    <scope>NUCLEOTIDE SEQUENCE [LARGE SCALE GENOMIC DNA]</scope>
    <source>
        <strain evidence="9">ATCC 10762 / DSM 40127 / CCM 3239 / JCM 4008 / LMG 5968 / NBRC 12843 / NCIMB 8234 / A-377</strain>
    </source>
</reference>
<comment type="caution">
    <text evidence="8">The sequence shown here is derived from an EMBL/GenBank/DDBJ whole genome shotgun (WGS) entry which is preliminary data.</text>
</comment>
<sequence length="436" mass="47066">MTVPMGVEEEFHIVDVETRMLAARAHEVLDGLPDRGFTTEFLQSAVETNSGVHTSLDSLHADLARSRRTLVDAAAPLGLAVVAAGTAPLARMGSVDVTPDPRYLRMAEEYRTVADEQLICGVQFHVDVPDRDTAVRAMCLVSPWLPTLLALSASSPFCLGADTGYASWRTMLWQRWPTSGPAGCFGSAAAYDAAVARLIRSGVITDAGMVYYDIRPSAHQPTLELRVCDACPRVETAVMIAGLFRALVVDACETVRRFSGCPHSLQPWLRAMTWRAARSGLDGRLVDPVTGLERPACAVVRSLLARLRPALEEFGDWETVSALAEQTLGLGDVAHRLRRVAADGGLTAAVDFLIARTRANPAVIGPRARIDGRSLSARCRRTRAARLAAHRSGALLRRTSRIRGRTDRTPAADGQSYAGNGDPTTATVLPAPLERR</sequence>
<evidence type="ECO:0000313" key="8">
    <source>
        <dbReference type="EMBL" id="OEV34867.1"/>
    </source>
</evidence>
<evidence type="ECO:0000256" key="1">
    <source>
        <dbReference type="ARBA" id="ARBA00022598"/>
    </source>
</evidence>
<evidence type="ECO:0000313" key="9">
    <source>
        <dbReference type="Proteomes" id="UP000037395"/>
    </source>
</evidence>
<accession>A0A8H9HWR3</accession>
<dbReference type="GeneID" id="97488324"/>
<proteinExistence type="inferred from homology"/>
<dbReference type="EMBL" id="BMUB01000014">
    <property type="protein sequence ID" value="GGU93112.1"/>
    <property type="molecule type" value="Genomic_DNA"/>
</dbReference>
<reference evidence="7" key="5">
    <citation type="submission" date="2020-09" db="EMBL/GenBank/DDBJ databases">
        <authorList>
            <person name="Sun Q."/>
            <person name="Ohkuma M."/>
        </authorList>
    </citation>
    <scope>NUCLEOTIDE SEQUENCE</scope>
    <source>
        <strain evidence="7">JCM 4434</strain>
    </source>
</reference>
<dbReference type="SUPFAM" id="SSF55931">
    <property type="entry name" value="Glutamine synthetase/guanido kinase"/>
    <property type="match status" value="1"/>
</dbReference>
<protein>
    <recommendedName>
        <fullName evidence="5">Putative glutamate--cysteine ligase 2</fullName>
        <ecNumber evidence="5">6.3.2.2</ecNumber>
    </recommendedName>
    <alternativeName>
        <fullName evidence="5">Gamma-glutamylcysteine synthetase 2</fullName>
        <shortName evidence="5">GCS 2</shortName>
        <shortName evidence="5">Gamma-GCS 2</shortName>
    </alternativeName>
</protein>
<dbReference type="GO" id="GO:0042398">
    <property type="term" value="P:modified amino acid biosynthetic process"/>
    <property type="evidence" value="ECO:0007669"/>
    <property type="project" value="InterPro"/>
</dbReference>
<evidence type="ECO:0000256" key="2">
    <source>
        <dbReference type="ARBA" id="ARBA00022741"/>
    </source>
</evidence>
<comment type="function">
    <text evidence="5">ATP-dependent carboxylate-amine ligase which exhibits weak glutamate--cysteine ligase activity.</text>
</comment>
<evidence type="ECO:0000313" key="7">
    <source>
        <dbReference type="EMBL" id="GGU93112.1"/>
    </source>
</evidence>
<dbReference type="Proteomes" id="UP000610124">
    <property type="component" value="Unassembled WGS sequence"/>
</dbReference>
<dbReference type="Gene3D" id="3.30.590.20">
    <property type="match status" value="1"/>
</dbReference>
<evidence type="ECO:0000256" key="3">
    <source>
        <dbReference type="ARBA" id="ARBA00022840"/>
    </source>
</evidence>
<comment type="catalytic activity">
    <reaction evidence="4 5">
        <text>L-cysteine + L-glutamate + ATP = gamma-L-glutamyl-L-cysteine + ADP + phosphate + H(+)</text>
        <dbReference type="Rhea" id="RHEA:13285"/>
        <dbReference type="ChEBI" id="CHEBI:15378"/>
        <dbReference type="ChEBI" id="CHEBI:29985"/>
        <dbReference type="ChEBI" id="CHEBI:30616"/>
        <dbReference type="ChEBI" id="CHEBI:35235"/>
        <dbReference type="ChEBI" id="CHEBI:43474"/>
        <dbReference type="ChEBI" id="CHEBI:58173"/>
        <dbReference type="ChEBI" id="CHEBI:456216"/>
        <dbReference type="EC" id="6.3.2.2"/>
    </reaction>
</comment>
<dbReference type="PANTHER" id="PTHR36510:SF1">
    <property type="entry name" value="GLUTAMATE--CYSTEINE LIGASE 2-RELATED"/>
    <property type="match status" value="1"/>
</dbReference>
<dbReference type="InterPro" id="IPR006336">
    <property type="entry name" value="GCS2"/>
</dbReference>
<keyword evidence="1 5" id="KW-0436">Ligase</keyword>
<dbReference type="HAMAP" id="MF_01609">
    <property type="entry name" value="Glu_cys_ligase_2"/>
    <property type="match status" value="1"/>
</dbReference>
<dbReference type="Pfam" id="PF04107">
    <property type="entry name" value="GCS2"/>
    <property type="match status" value="1"/>
</dbReference>
<feature type="region of interest" description="Disordered" evidence="6">
    <location>
        <begin position="398"/>
        <end position="436"/>
    </location>
</feature>
<dbReference type="EMBL" id="JPRF03000043">
    <property type="protein sequence ID" value="OEV34867.1"/>
    <property type="molecule type" value="Genomic_DNA"/>
</dbReference>
<dbReference type="InterPro" id="IPR011793">
    <property type="entry name" value="YbdK"/>
</dbReference>
<accession>A0A1E7N2F2</accession>
<dbReference type="OrthoDB" id="9803842at2"/>
<dbReference type="Proteomes" id="UP000037395">
    <property type="component" value="Unassembled WGS sequence"/>
</dbReference>
<dbReference type="AlphaFoldDB" id="A0A1E7N2F2"/>
<dbReference type="NCBIfam" id="NF010041">
    <property type="entry name" value="PRK13517.1-1"/>
    <property type="match status" value="1"/>
</dbReference>
<evidence type="ECO:0000256" key="5">
    <source>
        <dbReference type="HAMAP-Rule" id="MF_01609"/>
    </source>
</evidence>
<dbReference type="PANTHER" id="PTHR36510">
    <property type="entry name" value="GLUTAMATE--CYSTEINE LIGASE 2-RELATED"/>
    <property type="match status" value="1"/>
</dbReference>
<reference evidence="8" key="4">
    <citation type="submission" date="2016-08" db="EMBL/GenBank/DDBJ databases">
        <title>Sequencing, Assembly and Comparative Genomics of S. aureofaciens ATCC 10762.</title>
        <authorList>
            <person name="Gradnigo J.S."/>
            <person name="Johnson N."/>
            <person name="Somerville G.A."/>
        </authorList>
    </citation>
    <scope>NUCLEOTIDE SEQUENCE [LARGE SCALE GENOMIC DNA]</scope>
    <source>
        <strain evidence="8">ATCC 10762</strain>
    </source>
</reference>
<dbReference type="EC" id="6.3.2.2" evidence="5"/>
<dbReference type="RefSeq" id="WP_063737943.1">
    <property type="nucleotide sequence ID" value="NZ_BMUB01000014.1"/>
</dbReference>